<evidence type="ECO:0000313" key="4">
    <source>
        <dbReference type="Proteomes" id="UP000799424"/>
    </source>
</evidence>
<name>A0A6A6ZTC3_9PLEO</name>
<keyword evidence="1" id="KW-1133">Transmembrane helix</keyword>
<feature type="transmembrane region" description="Helical" evidence="1">
    <location>
        <begin position="220"/>
        <end position="240"/>
    </location>
</feature>
<dbReference type="AlphaFoldDB" id="A0A6A6ZTC3"/>
<feature type="non-terminal residue" evidence="3">
    <location>
        <position position="1"/>
    </location>
</feature>
<dbReference type="InterPro" id="IPR029052">
    <property type="entry name" value="Metallo-depent_PP-like"/>
</dbReference>
<keyword evidence="1" id="KW-0472">Membrane</keyword>
<dbReference type="Gene3D" id="3.60.21.10">
    <property type="match status" value="1"/>
</dbReference>
<dbReference type="CDD" id="cd07379">
    <property type="entry name" value="MPP_239FB"/>
    <property type="match status" value="1"/>
</dbReference>
<dbReference type="InterPro" id="IPR004843">
    <property type="entry name" value="Calcineurin-like_PHP"/>
</dbReference>
<protein>
    <submittedName>
        <fullName evidence="3">Metallo-dependent phosphatase</fullName>
    </submittedName>
</protein>
<evidence type="ECO:0000313" key="3">
    <source>
        <dbReference type="EMBL" id="KAF2824312.1"/>
    </source>
</evidence>
<dbReference type="InterPro" id="IPR051693">
    <property type="entry name" value="UPF0046_metallophosphoest"/>
</dbReference>
<accession>A0A6A6ZTC3</accession>
<gene>
    <name evidence="3" type="ORF">CC86DRAFT_420773</name>
</gene>
<feature type="domain" description="Calcineurin-like phosphoesterase" evidence="2">
    <location>
        <begin position="13"/>
        <end position="194"/>
    </location>
</feature>
<dbReference type="EMBL" id="MU006230">
    <property type="protein sequence ID" value="KAF2824312.1"/>
    <property type="molecule type" value="Genomic_DNA"/>
</dbReference>
<dbReference type="Proteomes" id="UP000799424">
    <property type="component" value="Unassembled WGS sequence"/>
</dbReference>
<evidence type="ECO:0000256" key="1">
    <source>
        <dbReference type="SAM" id="Phobius"/>
    </source>
</evidence>
<keyword evidence="1" id="KW-0812">Transmembrane</keyword>
<dbReference type="Pfam" id="PF00149">
    <property type="entry name" value="Metallophos"/>
    <property type="match status" value="1"/>
</dbReference>
<dbReference type="SUPFAM" id="SSF56300">
    <property type="entry name" value="Metallo-dependent phosphatases"/>
    <property type="match status" value="1"/>
</dbReference>
<reference evidence="3" key="1">
    <citation type="journal article" date="2020" name="Stud. Mycol.">
        <title>101 Dothideomycetes genomes: a test case for predicting lifestyles and emergence of pathogens.</title>
        <authorList>
            <person name="Haridas S."/>
            <person name="Albert R."/>
            <person name="Binder M."/>
            <person name="Bloem J."/>
            <person name="Labutti K."/>
            <person name="Salamov A."/>
            <person name="Andreopoulos B."/>
            <person name="Baker S."/>
            <person name="Barry K."/>
            <person name="Bills G."/>
            <person name="Bluhm B."/>
            <person name="Cannon C."/>
            <person name="Castanera R."/>
            <person name="Culley D."/>
            <person name="Daum C."/>
            <person name="Ezra D."/>
            <person name="Gonzalez J."/>
            <person name="Henrissat B."/>
            <person name="Kuo A."/>
            <person name="Liang C."/>
            <person name="Lipzen A."/>
            <person name="Lutzoni F."/>
            <person name="Magnuson J."/>
            <person name="Mondo S."/>
            <person name="Nolan M."/>
            <person name="Ohm R."/>
            <person name="Pangilinan J."/>
            <person name="Park H.-J."/>
            <person name="Ramirez L."/>
            <person name="Alfaro M."/>
            <person name="Sun H."/>
            <person name="Tritt A."/>
            <person name="Yoshinaga Y."/>
            <person name="Zwiers L.-H."/>
            <person name="Turgeon B."/>
            <person name="Goodwin S."/>
            <person name="Spatafora J."/>
            <person name="Crous P."/>
            <person name="Grigoriev I."/>
        </authorList>
    </citation>
    <scope>NUCLEOTIDE SEQUENCE</scope>
    <source>
        <strain evidence="3">CBS 113818</strain>
    </source>
</reference>
<dbReference type="OrthoDB" id="630188at2759"/>
<proteinExistence type="predicted"/>
<sequence>PISAPLPKSPRIKVVCISDTHTAQSAVPTADILIHAGDLTINGTFAELQKQLHWLSTLAHAHKIVVAGNHDILLDSTYFSHKNPKLPLPTTSPARLDWGSVTYLQNPSATLDIRDRAIRVYGSPMTPEYGNWAFQYGREDVWSGSVPDGTVILVTHGPARGHVDGASPAAGCGYLLREVRRVMPALHVCGHIHRARGKEVVDWNLVQWAYDRVTMGEGGLGTVVVMLIAWIWGWVVYVGCGKRVGQTVFVNAAVEGNEGEDVIVVEV</sequence>
<dbReference type="PANTHER" id="PTHR12905:SF18">
    <property type="entry name" value="ESTER HYDROLASE, PUTATIVE (AFU_ORTHOLOGUE AFUA_4G03130)-RELATED"/>
    <property type="match status" value="1"/>
</dbReference>
<organism evidence="3 4">
    <name type="scientific">Ophiobolus disseminans</name>
    <dbReference type="NCBI Taxonomy" id="1469910"/>
    <lineage>
        <taxon>Eukaryota</taxon>
        <taxon>Fungi</taxon>
        <taxon>Dikarya</taxon>
        <taxon>Ascomycota</taxon>
        <taxon>Pezizomycotina</taxon>
        <taxon>Dothideomycetes</taxon>
        <taxon>Pleosporomycetidae</taxon>
        <taxon>Pleosporales</taxon>
        <taxon>Pleosporineae</taxon>
        <taxon>Phaeosphaeriaceae</taxon>
        <taxon>Ophiobolus</taxon>
    </lineage>
</organism>
<keyword evidence="4" id="KW-1185">Reference proteome</keyword>
<evidence type="ECO:0000259" key="2">
    <source>
        <dbReference type="Pfam" id="PF00149"/>
    </source>
</evidence>
<dbReference type="GO" id="GO:0016787">
    <property type="term" value="F:hydrolase activity"/>
    <property type="evidence" value="ECO:0007669"/>
    <property type="project" value="InterPro"/>
</dbReference>
<dbReference type="PANTHER" id="PTHR12905">
    <property type="entry name" value="METALLOPHOSPHOESTERASE"/>
    <property type="match status" value="1"/>
</dbReference>